<sequence>MLKDGSLIPALFAASPIDSGPPEKSSKIPKILKVLHGLTNNLCDEITLEPIFEEVAIDSLLVTKGFDKTQFSFGLEIALDTFLSLQNVKAICRHIDFALAAILGAPTLLLRPKQK</sequence>
<protein>
    <submittedName>
        <fullName evidence="1">Uncharacterized protein</fullName>
    </submittedName>
</protein>
<keyword evidence="2" id="KW-1185">Reference proteome</keyword>
<gene>
    <name evidence="1" type="ORF">BOTNAR_0548g00010</name>
</gene>
<dbReference type="AlphaFoldDB" id="A0A4Z1HQE5"/>
<dbReference type="OrthoDB" id="10406498at2759"/>
<organism evidence="1 2">
    <name type="scientific">Botryotinia narcissicola</name>
    <dbReference type="NCBI Taxonomy" id="278944"/>
    <lineage>
        <taxon>Eukaryota</taxon>
        <taxon>Fungi</taxon>
        <taxon>Dikarya</taxon>
        <taxon>Ascomycota</taxon>
        <taxon>Pezizomycotina</taxon>
        <taxon>Leotiomycetes</taxon>
        <taxon>Helotiales</taxon>
        <taxon>Sclerotiniaceae</taxon>
        <taxon>Botryotinia</taxon>
    </lineage>
</organism>
<comment type="caution">
    <text evidence="1">The sequence shown here is derived from an EMBL/GenBank/DDBJ whole genome shotgun (WGS) entry which is preliminary data.</text>
</comment>
<evidence type="ECO:0000313" key="2">
    <source>
        <dbReference type="Proteomes" id="UP000297452"/>
    </source>
</evidence>
<dbReference type="Proteomes" id="UP000297452">
    <property type="component" value="Unassembled WGS sequence"/>
</dbReference>
<evidence type="ECO:0000313" key="1">
    <source>
        <dbReference type="EMBL" id="TGO47037.1"/>
    </source>
</evidence>
<accession>A0A4Z1HQE5</accession>
<proteinExistence type="predicted"/>
<name>A0A4Z1HQE5_9HELO</name>
<dbReference type="EMBL" id="PQXJ01000548">
    <property type="protein sequence ID" value="TGO47037.1"/>
    <property type="molecule type" value="Genomic_DNA"/>
</dbReference>
<reference evidence="1 2" key="1">
    <citation type="submission" date="2017-12" db="EMBL/GenBank/DDBJ databases">
        <title>Comparative genomics of Botrytis spp.</title>
        <authorList>
            <person name="Valero-Jimenez C.A."/>
            <person name="Tapia P."/>
            <person name="Veloso J."/>
            <person name="Silva-Moreno E."/>
            <person name="Staats M."/>
            <person name="Valdes J.H."/>
            <person name="Van Kan J.A.L."/>
        </authorList>
    </citation>
    <scope>NUCLEOTIDE SEQUENCE [LARGE SCALE GENOMIC DNA]</scope>
    <source>
        <strain evidence="1 2">MUCL2120</strain>
    </source>
</reference>